<feature type="transmembrane region" description="Helical" evidence="8">
    <location>
        <begin position="969"/>
        <end position="988"/>
    </location>
</feature>
<feature type="transmembrane region" description="Helical" evidence="8">
    <location>
        <begin position="383"/>
        <end position="405"/>
    </location>
</feature>
<evidence type="ECO:0000256" key="8">
    <source>
        <dbReference type="SAM" id="Phobius"/>
    </source>
</evidence>
<evidence type="ECO:0000256" key="3">
    <source>
        <dbReference type="ARBA" id="ARBA00022676"/>
    </source>
</evidence>
<feature type="transmembrane region" description="Helical" evidence="8">
    <location>
        <begin position="880"/>
        <end position="899"/>
    </location>
</feature>
<dbReference type="GO" id="GO:0006031">
    <property type="term" value="P:chitin biosynthetic process"/>
    <property type="evidence" value="ECO:0007669"/>
    <property type="project" value="TreeGrafter"/>
</dbReference>
<feature type="transmembrane region" description="Helical" evidence="8">
    <location>
        <begin position="934"/>
        <end position="957"/>
    </location>
</feature>
<name>A0A8S3Q608_MYTED</name>
<evidence type="ECO:0000256" key="5">
    <source>
        <dbReference type="ARBA" id="ARBA00022989"/>
    </source>
</evidence>
<evidence type="ECO:0000313" key="10">
    <source>
        <dbReference type="Proteomes" id="UP000683360"/>
    </source>
</evidence>
<feature type="transmembrane region" description="Helical" evidence="8">
    <location>
        <begin position="295"/>
        <end position="315"/>
    </location>
</feature>
<keyword evidence="6 8" id="KW-0472">Membrane</keyword>
<dbReference type="GO" id="GO:0004100">
    <property type="term" value="F:chitin synthase activity"/>
    <property type="evidence" value="ECO:0007669"/>
    <property type="project" value="UniProtKB-EC"/>
</dbReference>
<keyword evidence="10" id="KW-1185">Reference proteome</keyword>
<dbReference type="OrthoDB" id="370884at2759"/>
<accession>A0A8S3Q608</accession>
<dbReference type="InterPro" id="IPR029044">
    <property type="entry name" value="Nucleotide-diphossugar_trans"/>
</dbReference>
<keyword evidence="3 9" id="KW-0328">Glycosyltransferase</keyword>
<keyword evidence="5 8" id="KW-1133">Transmembrane helix</keyword>
<dbReference type="Proteomes" id="UP000683360">
    <property type="component" value="Unassembled WGS sequence"/>
</dbReference>
<feature type="transmembrane region" description="Helical" evidence="8">
    <location>
        <begin position="92"/>
        <end position="113"/>
    </location>
</feature>
<comment type="caution">
    <text evidence="9">The sequence shown here is derived from an EMBL/GenBank/DDBJ whole genome shotgun (WGS) entry which is preliminary data.</text>
</comment>
<dbReference type="GO" id="GO:0016020">
    <property type="term" value="C:membrane"/>
    <property type="evidence" value="ECO:0007669"/>
    <property type="project" value="UniProtKB-SubCell"/>
</dbReference>
<feature type="region of interest" description="Disordered" evidence="7">
    <location>
        <begin position="124"/>
        <end position="156"/>
    </location>
</feature>
<feature type="transmembrane region" description="Helical" evidence="8">
    <location>
        <begin position="227"/>
        <end position="248"/>
    </location>
</feature>
<dbReference type="EMBL" id="CAJPWZ010000343">
    <property type="protein sequence ID" value="CAG2190883.1"/>
    <property type="molecule type" value="Genomic_DNA"/>
</dbReference>
<feature type="transmembrane region" description="Helical" evidence="8">
    <location>
        <begin position="20"/>
        <end position="39"/>
    </location>
</feature>
<gene>
    <name evidence="9" type="ORF">MEDL_6145</name>
</gene>
<feature type="transmembrane region" description="Helical" evidence="8">
    <location>
        <begin position="906"/>
        <end position="928"/>
    </location>
</feature>
<feature type="transmembrane region" description="Helical" evidence="8">
    <location>
        <begin position="254"/>
        <end position="272"/>
    </location>
</feature>
<dbReference type="Gene3D" id="3.90.550.10">
    <property type="entry name" value="Spore Coat Polysaccharide Biosynthesis Protein SpsA, Chain A"/>
    <property type="match status" value="1"/>
</dbReference>
<dbReference type="PANTHER" id="PTHR22914:SF42">
    <property type="entry name" value="CHITIN SYNTHASE"/>
    <property type="match status" value="1"/>
</dbReference>
<dbReference type="EC" id="2.4.1.16" evidence="2"/>
<feature type="transmembrane region" description="Helical" evidence="8">
    <location>
        <begin position="166"/>
        <end position="188"/>
    </location>
</feature>
<keyword evidence="9" id="KW-0808">Transferase</keyword>
<feature type="transmembrane region" description="Helical" evidence="8">
    <location>
        <begin position="849"/>
        <end position="874"/>
    </location>
</feature>
<evidence type="ECO:0000256" key="1">
    <source>
        <dbReference type="ARBA" id="ARBA00004141"/>
    </source>
</evidence>
<evidence type="ECO:0000256" key="4">
    <source>
        <dbReference type="ARBA" id="ARBA00022692"/>
    </source>
</evidence>
<feature type="compositionally biased region" description="Basic and acidic residues" evidence="7">
    <location>
        <begin position="124"/>
        <end position="151"/>
    </location>
</feature>
<organism evidence="9 10">
    <name type="scientific">Mytilus edulis</name>
    <name type="common">Blue mussel</name>
    <dbReference type="NCBI Taxonomy" id="6550"/>
    <lineage>
        <taxon>Eukaryota</taxon>
        <taxon>Metazoa</taxon>
        <taxon>Spiralia</taxon>
        <taxon>Lophotrochozoa</taxon>
        <taxon>Mollusca</taxon>
        <taxon>Bivalvia</taxon>
        <taxon>Autobranchia</taxon>
        <taxon>Pteriomorphia</taxon>
        <taxon>Mytilida</taxon>
        <taxon>Mytiloidea</taxon>
        <taxon>Mytilidae</taxon>
        <taxon>Mytilinae</taxon>
        <taxon>Mytilus</taxon>
    </lineage>
</organism>
<reference evidence="9" key="1">
    <citation type="submission" date="2021-03" db="EMBL/GenBank/DDBJ databases">
        <authorList>
            <person name="Bekaert M."/>
        </authorList>
    </citation>
    <scope>NUCLEOTIDE SEQUENCE</scope>
</reference>
<dbReference type="PANTHER" id="PTHR22914">
    <property type="entry name" value="CHITIN SYNTHASE"/>
    <property type="match status" value="1"/>
</dbReference>
<comment type="subcellular location">
    <subcellularLocation>
        <location evidence="1">Membrane</location>
        <topology evidence="1">Multi-pass membrane protein</topology>
    </subcellularLocation>
</comment>
<dbReference type="GO" id="GO:0071944">
    <property type="term" value="C:cell periphery"/>
    <property type="evidence" value="ECO:0007669"/>
    <property type="project" value="TreeGrafter"/>
</dbReference>
<protein>
    <recommendedName>
        <fullName evidence="2">chitin synthase</fullName>
        <ecNumber evidence="2">2.4.1.16</ecNumber>
    </recommendedName>
</protein>
<keyword evidence="4 8" id="KW-0812">Transmembrane</keyword>
<proteinExistence type="predicted"/>
<feature type="transmembrane region" description="Helical" evidence="8">
    <location>
        <begin position="435"/>
        <end position="455"/>
    </location>
</feature>
<dbReference type="AlphaFoldDB" id="A0A8S3Q608"/>
<sequence>MAIKASSDHNASCCSIEKSLTIVFAFVLFGTALVCGYIGRVTLHILIWHIGPPMESNISVSHLSTLNGWLTPNCSNCNGTACHIDRSIDVKWIWAVFVVIITPYVLTILKSLLQMCFKTSEKNKTNEENKTNEDNKTNEGNKTHEGNKANEEQETNTEPVLCTKTFWFMIFTEFFHTVGLCILVFFVLPLFDPILASVVYMATSFLTPCIDFGSIVYRVFKNRDLDLLRVISDIFGIILQIAGITLLARYLNDGLMFGLFLISVILVSLKYWENCVHDKNSIIWQLQNPRPMETCIVYIFKVILTFGIIIVIYALKSTDSRAGAFSLFDDGQSIALSIFGGQTIDSNTICQYNIPFILSAINILCNFLCYASAKLACTINCQMVCFVPPLLLLPLLTTITIPVALGDPAMLTIGSCDLLFQDWCFNLGSMYDLRFLLSAGVLLYFSIICIVVPIWKDSGKRGKTGGVFVAPFYCGIFLELSLLKNRRQNDEYVDKNGETINSSESKKSDILCVCCATMWHEEEREMKQLLESFLRLDKQQRENQTNEDEKFDLEAHIFFDDAFIENDDDGKQGRKNNYVETFIKMVEEYQRSEPSTPNFKADDFEKHSPYGARLEWRLPKGNTLFVHLKNKNKVKQKKRWSQVMYMRYILEHKHKQPGSKFAAENIFILALDGDVKFEPEAVLSLMRRLKESSKIGAACGRIHPIGAGPMVWYQQFEYAIGHWLQKATEHVTGCVLCTPGCFGLFRGSSILKVLDTYSEEATHPRHYLQYDQGEDRWLCTLLLKQGMKIEYTAESDAYTFVPEGFYQFYNQRRRWTPSTIANIMDLLISWKEITAKNDNISVLYISYHLCLLISTLLTPGAIFMLIVGSIIISFQWIHSFVILIVNVIVVSMFMLACVCASTQKQLLFAAVLSCIYGIIMLIGLIGVVKDAADIGFCSITTILILFEAGVFIISAILHPKEWKCLLPGLIYFFALPAMSMLMFLYAIGNLNDVSWGTRETQLESESSISNSQEEMEEEEGHVCSFGKFCTCMLCPRNSYTKSILNKWKYLKDNPDVKRGHADKGMSI</sequence>
<evidence type="ECO:0000313" key="9">
    <source>
        <dbReference type="EMBL" id="CAG2190883.1"/>
    </source>
</evidence>
<dbReference type="InterPro" id="IPR004835">
    <property type="entry name" value="Chitin_synth"/>
</dbReference>
<evidence type="ECO:0000256" key="2">
    <source>
        <dbReference type="ARBA" id="ARBA00012543"/>
    </source>
</evidence>
<dbReference type="Pfam" id="PF03142">
    <property type="entry name" value="Chitin_synth_2"/>
    <property type="match status" value="1"/>
</dbReference>
<evidence type="ECO:0000256" key="6">
    <source>
        <dbReference type="ARBA" id="ARBA00023136"/>
    </source>
</evidence>
<feature type="transmembrane region" description="Helical" evidence="8">
    <location>
        <begin position="194"/>
        <end position="220"/>
    </location>
</feature>
<feature type="transmembrane region" description="Helical" evidence="8">
    <location>
        <begin position="352"/>
        <end position="371"/>
    </location>
</feature>
<dbReference type="SUPFAM" id="SSF53448">
    <property type="entry name" value="Nucleotide-diphospho-sugar transferases"/>
    <property type="match status" value="1"/>
</dbReference>
<evidence type="ECO:0000256" key="7">
    <source>
        <dbReference type="SAM" id="MobiDB-lite"/>
    </source>
</evidence>